<comment type="similarity">
    <text evidence="1">Belongs to the peptidase S33 family.</text>
</comment>
<sequence length="588" mass="64554">MARNRSLHVASIGLQCLVLLAFFRSHCNAQCDSVARQQKDEFSWEKIVPTEDLIWHDCYSGHQCARLKVPLDYAHPDSDSRSAAIALRRIHSVVPHDSPEYRGPILINPGGPGGSGVDAVGGFGGSLPGIVGPQFDILGFDPRGISRSTPRVSFFESRAERAFWKPNVPINMNASADAFARQWAYAQLQGQLAGERDDGSLRFINTDYTARDMMRIVEAHGRDRLLYWGFSYGTTLGATFASIFPDNVERLIIDGNMDPAYFENQWGDTLIDTETGWLSFIEGCVAAGPSGCAFYSPSLVEMKEKVNRLYASIRARPVPVRTDTSYGLVDYGMLRRVMFFALYSPYRAFPLLAQALADLDAGDGTAVFKMAESGPLSSPPFQCECDPSQHIFDSIEEAGIAVICNDGKRFTASYKEALEEHLNMSATSSWYELEGPVRFECSTWPEYPKETFQGPMGGNTSFPLLVIGNTADPVCPLWASHKMSNVFPGSVVLTQDSPGHCSVSAPSICTQKYVREYFINDTLPPLGTVCPVIGSPFPPINPGVATNSDSEAQMVLAGMSAVDREIWDSVNELAMKTFVVPFKLGGMR</sequence>
<dbReference type="Pfam" id="PF08386">
    <property type="entry name" value="Abhydrolase_4"/>
    <property type="match status" value="1"/>
</dbReference>
<evidence type="ECO:0000256" key="1">
    <source>
        <dbReference type="ARBA" id="ARBA00010088"/>
    </source>
</evidence>
<dbReference type="InterPro" id="IPR013595">
    <property type="entry name" value="Pept_S33_TAP-like_C"/>
</dbReference>
<dbReference type="PANTHER" id="PTHR43248">
    <property type="entry name" value="2-SUCCINYL-6-HYDROXY-2,4-CYCLOHEXADIENE-1-CARBOXYLATE SYNTHASE"/>
    <property type="match status" value="1"/>
</dbReference>
<feature type="signal peptide" evidence="3">
    <location>
        <begin position="1"/>
        <end position="29"/>
    </location>
</feature>
<evidence type="ECO:0000259" key="4">
    <source>
        <dbReference type="Pfam" id="PF00561"/>
    </source>
</evidence>
<organism evidence="6 7">
    <name type="scientific">Roridomyces roridus</name>
    <dbReference type="NCBI Taxonomy" id="1738132"/>
    <lineage>
        <taxon>Eukaryota</taxon>
        <taxon>Fungi</taxon>
        <taxon>Dikarya</taxon>
        <taxon>Basidiomycota</taxon>
        <taxon>Agaricomycotina</taxon>
        <taxon>Agaricomycetes</taxon>
        <taxon>Agaricomycetidae</taxon>
        <taxon>Agaricales</taxon>
        <taxon>Marasmiineae</taxon>
        <taxon>Mycenaceae</taxon>
        <taxon>Roridomyces</taxon>
    </lineage>
</organism>
<evidence type="ECO:0000313" key="6">
    <source>
        <dbReference type="EMBL" id="KAJ7635079.1"/>
    </source>
</evidence>
<dbReference type="Pfam" id="PF00561">
    <property type="entry name" value="Abhydrolase_1"/>
    <property type="match status" value="1"/>
</dbReference>
<comment type="caution">
    <text evidence="6">The sequence shown here is derived from an EMBL/GenBank/DDBJ whole genome shotgun (WGS) entry which is preliminary data.</text>
</comment>
<dbReference type="Proteomes" id="UP001221142">
    <property type="component" value="Unassembled WGS sequence"/>
</dbReference>
<dbReference type="GO" id="GO:0016787">
    <property type="term" value="F:hydrolase activity"/>
    <property type="evidence" value="ECO:0007669"/>
    <property type="project" value="UniProtKB-KW"/>
</dbReference>
<feature type="domain" description="AB hydrolase-1" evidence="4">
    <location>
        <begin position="104"/>
        <end position="266"/>
    </location>
</feature>
<dbReference type="InterPro" id="IPR029058">
    <property type="entry name" value="AB_hydrolase_fold"/>
</dbReference>
<evidence type="ECO:0000259" key="5">
    <source>
        <dbReference type="Pfam" id="PF08386"/>
    </source>
</evidence>
<name>A0AAD7C000_9AGAR</name>
<dbReference type="SUPFAM" id="SSF53474">
    <property type="entry name" value="alpha/beta-Hydrolases"/>
    <property type="match status" value="1"/>
</dbReference>
<dbReference type="PANTHER" id="PTHR43248:SF25">
    <property type="entry name" value="AB HYDROLASE-1 DOMAIN-CONTAINING PROTEIN-RELATED"/>
    <property type="match status" value="1"/>
</dbReference>
<feature type="chain" id="PRO_5042043384" evidence="3">
    <location>
        <begin position="30"/>
        <end position="588"/>
    </location>
</feature>
<dbReference type="InterPro" id="IPR051601">
    <property type="entry name" value="Serine_prot/Carboxylest_S33"/>
</dbReference>
<dbReference type="InterPro" id="IPR000073">
    <property type="entry name" value="AB_hydrolase_1"/>
</dbReference>
<gene>
    <name evidence="6" type="ORF">FB45DRAFT_910686</name>
</gene>
<dbReference type="EMBL" id="JARKIF010000007">
    <property type="protein sequence ID" value="KAJ7635079.1"/>
    <property type="molecule type" value="Genomic_DNA"/>
</dbReference>
<accession>A0AAD7C000</accession>
<dbReference type="AlphaFoldDB" id="A0AAD7C000"/>
<proteinExistence type="inferred from homology"/>
<keyword evidence="3" id="KW-0732">Signal</keyword>
<keyword evidence="2 6" id="KW-0378">Hydrolase</keyword>
<dbReference type="Gene3D" id="3.40.50.1820">
    <property type="entry name" value="alpha/beta hydrolase"/>
    <property type="match status" value="1"/>
</dbReference>
<protein>
    <submittedName>
        <fullName evidence="6">Alpha/Beta hydrolase protein</fullName>
    </submittedName>
</protein>
<reference evidence="6" key="1">
    <citation type="submission" date="2023-03" db="EMBL/GenBank/DDBJ databases">
        <title>Massive genome expansion in bonnet fungi (Mycena s.s.) driven by repeated elements and novel gene families across ecological guilds.</title>
        <authorList>
            <consortium name="Lawrence Berkeley National Laboratory"/>
            <person name="Harder C.B."/>
            <person name="Miyauchi S."/>
            <person name="Viragh M."/>
            <person name="Kuo A."/>
            <person name="Thoen E."/>
            <person name="Andreopoulos B."/>
            <person name="Lu D."/>
            <person name="Skrede I."/>
            <person name="Drula E."/>
            <person name="Henrissat B."/>
            <person name="Morin E."/>
            <person name="Kohler A."/>
            <person name="Barry K."/>
            <person name="LaButti K."/>
            <person name="Morin E."/>
            <person name="Salamov A."/>
            <person name="Lipzen A."/>
            <person name="Mereny Z."/>
            <person name="Hegedus B."/>
            <person name="Baldrian P."/>
            <person name="Stursova M."/>
            <person name="Weitz H."/>
            <person name="Taylor A."/>
            <person name="Grigoriev I.V."/>
            <person name="Nagy L.G."/>
            <person name="Martin F."/>
            <person name="Kauserud H."/>
        </authorList>
    </citation>
    <scope>NUCLEOTIDE SEQUENCE</scope>
    <source>
        <strain evidence="6">9284</strain>
    </source>
</reference>
<feature type="domain" description="Peptidase S33 tripeptidyl aminopeptidase-like C-terminal" evidence="5">
    <location>
        <begin position="439"/>
        <end position="530"/>
    </location>
</feature>
<evidence type="ECO:0000256" key="2">
    <source>
        <dbReference type="ARBA" id="ARBA00022801"/>
    </source>
</evidence>
<keyword evidence="7" id="KW-1185">Reference proteome</keyword>
<evidence type="ECO:0000256" key="3">
    <source>
        <dbReference type="SAM" id="SignalP"/>
    </source>
</evidence>
<evidence type="ECO:0000313" key="7">
    <source>
        <dbReference type="Proteomes" id="UP001221142"/>
    </source>
</evidence>